<protein>
    <submittedName>
        <fullName evidence="2">DNA-binding transcriptional regulator, PadR family</fullName>
    </submittedName>
</protein>
<dbReference type="OrthoDB" id="8443918at2"/>
<dbReference type="RefSeq" id="WP_072941084.1">
    <property type="nucleotide sequence ID" value="NZ_FNSV01000005.1"/>
</dbReference>
<dbReference type="InterPro" id="IPR036388">
    <property type="entry name" value="WH-like_DNA-bd_sf"/>
</dbReference>
<dbReference type="Proteomes" id="UP000183561">
    <property type="component" value="Unassembled WGS sequence"/>
</dbReference>
<dbReference type="AlphaFoldDB" id="A0A1H4QHH7"/>
<gene>
    <name evidence="2" type="ORF">SAMN04490239_3207</name>
</gene>
<sequence length="186" mass="20836">MSSPRRSVLAMAVLSMLSEEPMHAYRMQQLIKERHKDEVVNVAQRNSVYQTIERLLRDGLIEVEATERAENRPERTTYRLTAPGATTLTRWLREMVAEPAREFPEFPAALAFLPSLDAGDALGALRSRIASLERQLAGLDVGLAESGAVLPRLFLVEDEYRRAVVAAELDYVRSLADDVAGGDLRW</sequence>
<dbReference type="GO" id="GO:0003677">
    <property type="term" value="F:DNA binding"/>
    <property type="evidence" value="ECO:0007669"/>
    <property type="project" value="UniProtKB-KW"/>
</dbReference>
<evidence type="ECO:0000259" key="1">
    <source>
        <dbReference type="Pfam" id="PF03551"/>
    </source>
</evidence>
<name>A0A1H4QHH7_9NOCA</name>
<evidence type="ECO:0000313" key="3">
    <source>
        <dbReference type="Proteomes" id="UP000183561"/>
    </source>
</evidence>
<organism evidence="2 3">
    <name type="scientific">Rhodococcus koreensis</name>
    <dbReference type="NCBI Taxonomy" id="99653"/>
    <lineage>
        <taxon>Bacteria</taxon>
        <taxon>Bacillati</taxon>
        <taxon>Actinomycetota</taxon>
        <taxon>Actinomycetes</taxon>
        <taxon>Mycobacteriales</taxon>
        <taxon>Nocardiaceae</taxon>
        <taxon>Rhodococcus</taxon>
    </lineage>
</organism>
<dbReference type="PANTHER" id="PTHR33169:SF27">
    <property type="entry name" value="TRANSCRIPTIONAL REGULATOR PADR FAMILY PROTEIN"/>
    <property type="match status" value="1"/>
</dbReference>
<dbReference type="EMBL" id="FNSV01000005">
    <property type="protein sequence ID" value="SEC19049.1"/>
    <property type="molecule type" value="Genomic_DNA"/>
</dbReference>
<reference evidence="3" key="1">
    <citation type="submission" date="2016-10" db="EMBL/GenBank/DDBJ databases">
        <authorList>
            <person name="Varghese N."/>
            <person name="Submissions S."/>
        </authorList>
    </citation>
    <scope>NUCLEOTIDE SEQUENCE [LARGE SCALE GENOMIC DNA]</scope>
    <source>
        <strain evidence="3">DSM 44498</strain>
    </source>
</reference>
<dbReference type="PANTHER" id="PTHR33169">
    <property type="entry name" value="PADR-FAMILY TRANSCRIPTIONAL REGULATOR"/>
    <property type="match status" value="1"/>
</dbReference>
<evidence type="ECO:0000313" key="2">
    <source>
        <dbReference type="EMBL" id="SEC19049.1"/>
    </source>
</evidence>
<dbReference type="InterPro" id="IPR036390">
    <property type="entry name" value="WH_DNA-bd_sf"/>
</dbReference>
<dbReference type="Pfam" id="PF03551">
    <property type="entry name" value="PadR"/>
    <property type="match status" value="1"/>
</dbReference>
<dbReference type="Gene3D" id="1.10.10.10">
    <property type="entry name" value="Winged helix-like DNA-binding domain superfamily/Winged helix DNA-binding domain"/>
    <property type="match status" value="1"/>
</dbReference>
<accession>A0A1H4QHH7</accession>
<keyword evidence="3" id="KW-1185">Reference proteome</keyword>
<dbReference type="InterPro" id="IPR005149">
    <property type="entry name" value="Tscrpt_reg_PadR_N"/>
</dbReference>
<dbReference type="InterPro" id="IPR052509">
    <property type="entry name" value="Metal_resp_DNA-bind_regulator"/>
</dbReference>
<proteinExistence type="predicted"/>
<feature type="domain" description="Transcription regulator PadR N-terminal" evidence="1">
    <location>
        <begin position="13"/>
        <end position="89"/>
    </location>
</feature>
<keyword evidence="2" id="KW-0238">DNA-binding</keyword>
<dbReference type="SUPFAM" id="SSF46785">
    <property type="entry name" value="Winged helix' DNA-binding domain"/>
    <property type="match status" value="1"/>
</dbReference>